<evidence type="ECO:0000256" key="1">
    <source>
        <dbReference type="SAM" id="SignalP"/>
    </source>
</evidence>
<gene>
    <name evidence="3" type="ORF">CR201_G0050530</name>
</gene>
<feature type="signal peptide" evidence="1">
    <location>
        <begin position="1"/>
        <end position="44"/>
    </location>
</feature>
<keyword evidence="1" id="KW-0732">Signal</keyword>
<organism evidence="3">
    <name type="scientific">Pongo abelii</name>
    <name type="common">Sumatran orangutan</name>
    <name type="synonym">Pongo pygmaeus abelii</name>
    <dbReference type="NCBI Taxonomy" id="9601"/>
    <lineage>
        <taxon>Eukaryota</taxon>
        <taxon>Metazoa</taxon>
        <taxon>Chordata</taxon>
        <taxon>Craniata</taxon>
        <taxon>Vertebrata</taxon>
        <taxon>Euteleostomi</taxon>
        <taxon>Mammalia</taxon>
        <taxon>Eutheria</taxon>
        <taxon>Euarchontoglires</taxon>
        <taxon>Primates</taxon>
        <taxon>Haplorrhini</taxon>
        <taxon>Catarrhini</taxon>
        <taxon>Hominidae</taxon>
        <taxon>Pongo</taxon>
    </lineage>
</organism>
<proteinExistence type="predicted"/>
<comment type="caution">
    <text evidence="3">The sequence shown here is derived from an EMBL/GenBank/DDBJ whole genome shotgun (WGS) entry which is preliminary data.</text>
</comment>
<sequence length="123" mass="13551">MAATLGPLGSWQQWRRCLLARDGSRMLLLLLLLGSGQGPQQVGAGQTFEYLKREHSLSKPYQAMFPERLGVAGALQNPWTRKEESAWGWLGNLVHKGSDAARACVWKHGQICGAGSICRHLPQ</sequence>
<protein>
    <submittedName>
        <fullName evidence="2">LMAN2L isoform 5</fullName>
    </submittedName>
    <submittedName>
        <fullName evidence="3">LMAN2L isoform 7</fullName>
    </submittedName>
</protein>
<dbReference type="AlphaFoldDB" id="A0A2J8RJ54"/>
<dbReference type="EMBL" id="NDHI03003686">
    <property type="protein sequence ID" value="PNJ08561.1"/>
    <property type="molecule type" value="Genomic_DNA"/>
</dbReference>
<name>A0A2J8RJ54_PONAB</name>
<evidence type="ECO:0000313" key="2">
    <source>
        <dbReference type="EMBL" id="PNJ08561.1"/>
    </source>
</evidence>
<evidence type="ECO:0000313" key="3">
    <source>
        <dbReference type="EMBL" id="PNJ08563.1"/>
    </source>
</evidence>
<feature type="chain" id="PRO_5014560202" evidence="1">
    <location>
        <begin position="45"/>
        <end position="123"/>
    </location>
</feature>
<reference evidence="3" key="1">
    <citation type="submission" date="2017-12" db="EMBL/GenBank/DDBJ databases">
        <title>High-resolution comparative analysis of great ape genomes.</title>
        <authorList>
            <person name="Pollen A."/>
            <person name="Hastie A."/>
            <person name="Hormozdiari F."/>
            <person name="Dougherty M."/>
            <person name="Liu R."/>
            <person name="Chaisson M."/>
            <person name="Hoppe E."/>
            <person name="Hill C."/>
            <person name="Pang A."/>
            <person name="Hillier L."/>
            <person name="Baker C."/>
            <person name="Armstrong J."/>
            <person name="Shendure J."/>
            <person name="Paten B."/>
            <person name="Wilson R."/>
            <person name="Chao H."/>
            <person name="Schneider V."/>
            <person name="Ventura M."/>
            <person name="Kronenberg Z."/>
            <person name="Murali S."/>
            <person name="Gordon D."/>
            <person name="Cantsilieris S."/>
            <person name="Munson K."/>
            <person name="Nelson B."/>
            <person name="Raja A."/>
            <person name="Underwood J."/>
            <person name="Diekhans M."/>
            <person name="Fiddes I."/>
            <person name="Haussler D."/>
            <person name="Eichler E."/>
        </authorList>
    </citation>
    <scope>NUCLEOTIDE SEQUENCE [LARGE SCALE GENOMIC DNA]</scope>
    <source>
        <strain evidence="3">Susie</strain>
    </source>
</reference>
<accession>A0A2J8RJ54</accession>
<dbReference type="EMBL" id="NDHI03003686">
    <property type="protein sequence ID" value="PNJ08563.1"/>
    <property type="molecule type" value="Genomic_DNA"/>
</dbReference>